<dbReference type="Proteomes" id="UP000074310">
    <property type="component" value="Unassembled WGS sequence"/>
</dbReference>
<comment type="caution">
    <text evidence="1">The sequence shown here is derived from an EMBL/GenBank/DDBJ whole genome shotgun (WGS) entry which is preliminary data.</text>
</comment>
<evidence type="ECO:0000313" key="2">
    <source>
        <dbReference type="Proteomes" id="UP000074310"/>
    </source>
</evidence>
<gene>
    <name evidence="1" type="ORF">NS334_00645</name>
</gene>
<reference evidence="1 2" key="1">
    <citation type="journal article" date="2016" name="Front. Microbiol.">
        <title>Genomic Resource of Rice Seed Associated Bacteria.</title>
        <authorList>
            <person name="Midha S."/>
            <person name="Bansal K."/>
            <person name="Sharma S."/>
            <person name="Kumar N."/>
            <person name="Patil P.P."/>
            <person name="Chaudhry V."/>
            <person name="Patil P.B."/>
        </authorList>
    </citation>
    <scope>NUCLEOTIDE SEQUENCE [LARGE SCALE GENOMIC DNA]</scope>
    <source>
        <strain evidence="1 2">NS334</strain>
    </source>
</reference>
<dbReference type="RefSeq" id="WP_058754035.1">
    <property type="nucleotide sequence ID" value="NZ_LDTB01000001.1"/>
</dbReference>
<keyword evidence="2" id="KW-1185">Reference proteome</keyword>
<dbReference type="PATRIC" id="fig|869719.3.peg.137"/>
<protein>
    <submittedName>
        <fullName evidence="1">Uncharacterized protein</fullName>
    </submittedName>
</protein>
<dbReference type="AlphaFoldDB" id="A0A147IAD2"/>
<dbReference type="Pfam" id="PF19135">
    <property type="entry name" value="DUF5818"/>
    <property type="match status" value="1"/>
</dbReference>
<proteinExistence type="predicted"/>
<dbReference type="EMBL" id="LDTB01000001">
    <property type="protein sequence ID" value="KTT76755.1"/>
    <property type="molecule type" value="Genomic_DNA"/>
</dbReference>
<sequence length="67" mass="7173">MTDIGSAIDETGMLVRDGGAFVLHRDAGGRYLLELQRVPVDHVQKRVRIQGVLNGEARVSVDGVSAA</sequence>
<accession>A0A147IAD2</accession>
<dbReference type="InterPro" id="IPR043856">
    <property type="entry name" value="DUF5818"/>
</dbReference>
<evidence type="ECO:0000313" key="1">
    <source>
        <dbReference type="EMBL" id="KTT76755.1"/>
    </source>
</evidence>
<name>A0A147IAD2_9SPHN</name>
<dbReference type="OrthoDB" id="7452659at2"/>
<organism evidence="1 2">
    <name type="scientific">Sphingomonas endophytica</name>
    <dbReference type="NCBI Taxonomy" id="869719"/>
    <lineage>
        <taxon>Bacteria</taxon>
        <taxon>Pseudomonadati</taxon>
        <taxon>Pseudomonadota</taxon>
        <taxon>Alphaproteobacteria</taxon>
        <taxon>Sphingomonadales</taxon>
        <taxon>Sphingomonadaceae</taxon>
        <taxon>Sphingomonas</taxon>
    </lineage>
</organism>